<keyword evidence="4 5" id="KW-0472">Membrane</keyword>
<dbReference type="PANTHER" id="PTHR23291">
    <property type="entry name" value="BAX INHIBITOR-RELATED"/>
    <property type="match status" value="1"/>
</dbReference>
<protein>
    <submittedName>
        <fullName evidence="6">Uncharacterized protein</fullName>
    </submittedName>
</protein>
<comment type="subcellular location">
    <subcellularLocation>
        <location evidence="1">Membrane</location>
        <topology evidence="1">Multi-pass membrane protein</topology>
    </subcellularLocation>
</comment>
<dbReference type="EMBL" id="JN885999">
    <property type="protein sequence ID" value="AEX63088.1"/>
    <property type="molecule type" value="Genomic_DNA"/>
</dbReference>
<feature type="transmembrane region" description="Helical" evidence="5">
    <location>
        <begin position="143"/>
        <end position="164"/>
    </location>
</feature>
<dbReference type="GO" id="GO:0016020">
    <property type="term" value="C:membrane"/>
    <property type="evidence" value="ECO:0007669"/>
    <property type="project" value="UniProtKB-SubCell"/>
</dbReference>
<name>H2EF23_9VIRU</name>
<keyword evidence="3 5" id="KW-1133">Transmembrane helix</keyword>
<organism evidence="6">
    <name type="scientific">Moumouvirus sp. 'Monve'</name>
    <dbReference type="NCBI Taxonomy" id="1128131"/>
    <lineage>
        <taxon>Viruses</taxon>
        <taxon>Varidnaviria</taxon>
        <taxon>Bamfordvirae</taxon>
        <taxon>Nucleocytoviricota</taxon>
        <taxon>Megaviricetes</taxon>
        <taxon>Imitervirales</taxon>
        <taxon>Mimiviridae</taxon>
        <taxon>Megamimivirinae</taxon>
        <taxon>Moumouvirus</taxon>
    </lineage>
</organism>
<dbReference type="InterPro" id="IPR006214">
    <property type="entry name" value="Bax_inhibitor_1-related"/>
</dbReference>
<reference evidence="6" key="1">
    <citation type="submission" date="2011-10" db="EMBL/GenBank/DDBJ databases">
        <title>Provirophages and transpovirons: unique mobilome of giant viruses.</title>
        <authorList>
            <person name="Desnues C."/>
            <person name="LaScola B."/>
            <person name="Yutin N."/>
            <person name="Fournous G."/>
            <person name="Koonin E."/>
            <person name="Raoult D."/>
        </authorList>
    </citation>
    <scope>NUCLEOTIDE SEQUENCE</scope>
    <source>
        <strain evidence="6">Mv13-mv</strain>
    </source>
</reference>
<sequence length="209" mass="23958">MSTNFETRIKDVVWKTYLMLTISIICFLFSSLIEWNESIITLSFYSNIILVFLIVIYKNVVYLISLSFCLGITISPVISVINIINPNIIFLALVTTALIFIGLSIIGIYFNTTYDNIYLVSGIMYSCLSTIIWLSILNYFFRLPFVEIIILYSSLVIFSIYTIMDTNNLLKTSNGNTVIHAMNLFLNFANLFLDILTLIIKLKTKNKND</sequence>
<proteinExistence type="predicted"/>
<feature type="transmembrane region" description="Helical" evidence="5">
    <location>
        <begin position="39"/>
        <end position="57"/>
    </location>
</feature>
<dbReference type="Pfam" id="PF01027">
    <property type="entry name" value="Bax1-I"/>
    <property type="match status" value="1"/>
</dbReference>
<evidence type="ECO:0000256" key="2">
    <source>
        <dbReference type="ARBA" id="ARBA00022692"/>
    </source>
</evidence>
<evidence type="ECO:0000313" key="6">
    <source>
        <dbReference type="EMBL" id="AEX63088.1"/>
    </source>
</evidence>
<dbReference type="PANTHER" id="PTHR23291:SF32">
    <property type="entry name" value="BAX INHIBITOR 1"/>
    <property type="match status" value="1"/>
</dbReference>
<feature type="transmembrane region" description="Helical" evidence="5">
    <location>
        <begin position="116"/>
        <end position="136"/>
    </location>
</feature>
<evidence type="ECO:0000256" key="5">
    <source>
        <dbReference type="SAM" id="Phobius"/>
    </source>
</evidence>
<evidence type="ECO:0000256" key="3">
    <source>
        <dbReference type="ARBA" id="ARBA00022989"/>
    </source>
</evidence>
<feature type="transmembrane region" description="Helical" evidence="5">
    <location>
        <begin position="184"/>
        <end position="202"/>
    </location>
</feature>
<feature type="transmembrane region" description="Helical" evidence="5">
    <location>
        <begin position="63"/>
        <end position="81"/>
    </location>
</feature>
<evidence type="ECO:0000256" key="1">
    <source>
        <dbReference type="ARBA" id="ARBA00004141"/>
    </source>
</evidence>
<feature type="transmembrane region" description="Helical" evidence="5">
    <location>
        <begin position="88"/>
        <end position="110"/>
    </location>
</feature>
<gene>
    <name evidence="6" type="ORF">mv_R886</name>
</gene>
<accession>H2EF23</accession>
<feature type="transmembrane region" description="Helical" evidence="5">
    <location>
        <begin position="12"/>
        <end position="32"/>
    </location>
</feature>
<evidence type="ECO:0000256" key="4">
    <source>
        <dbReference type="ARBA" id="ARBA00023136"/>
    </source>
</evidence>
<keyword evidence="2 5" id="KW-0812">Transmembrane</keyword>